<name>A0A3A6PSA4_9BACL</name>
<dbReference type="AlphaFoldDB" id="A0A3A6PSA4"/>
<dbReference type="InterPro" id="IPR050490">
    <property type="entry name" value="Bact_solute-bd_prot1"/>
</dbReference>
<proteinExistence type="predicted"/>
<dbReference type="PANTHER" id="PTHR43649">
    <property type="entry name" value="ARABINOSE-BINDING PROTEIN-RELATED"/>
    <property type="match status" value="1"/>
</dbReference>
<accession>A0A3A6PSA4</accession>
<dbReference type="OrthoDB" id="2585476at2"/>
<protein>
    <submittedName>
        <fullName evidence="1">Extracellular solute-binding protein</fullName>
    </submittedName>
</protein>
<comment type="caution">
    <text evidence="1">The sequence shown here is derived from an EMBL/GenBank/DDBJ whole genome shotgun (WGS) entry which is preliminary data.</text>
</comment>
<dbReference type="SUPFAM" id="SSF53850">
    <property type="entry name" value="Periplasmic binding protein-like II"/>
    <property type="match status" value="1"/>
</dbReference>
<dbReference type="EMBL" id="QXQB01000001">
    <property type="protein sequence ID" value="RJX41149.1"/>
    <property type="molecule type" value="Genomic_DNA"/>
</dbReference>
<organism evidence="1 2">
    <name type="scientific">Paenibacillus pinisoli</name>
    <dbReference type="NCBI Taxonomy" id="1276110"/>
    <lineage>
        <taxon>Bacteria</taxon>
        <taxon>Bacillati</taxon>
        <taxon>Bacillota</taxon>
        <taxon>Bacilli</taxon>
        <taxon>Bacillales</taxon>
        <taxon>Paenibacillaceae</taxon>
        <taxon>Paenibacillus</taxon>
    </lineage>
</organism>
<sequence length="438" mass="49240">MSPRKYVPLFVGALLLTALLLLFFSRSMSWNWNRVNHSDGVQPIEPAGGQRITQLSTDLYVNVSLPTADYDRLVERTERFMLDYPHIQVEISNERDSDGRYEHLLTMSKQGLAPDVMLLDNGGIIPLAVKGLLKPVDGLMAGEVLTDQLPRLLETLKWNGYMWAVPYRINPYVVAWDKELLKEGGLSGPPDQWGAFQSLAEKIASASVSLEPGQERFIVNFSPDEMEQLLIWSARLSNGKEELINLQALPDTLLDRLAWLQSKGNLASVSSRRGAELNELIEKHRLLMLIMPWEELNGLSQSARSKLLVEQKDIDYPWLGGTSFAISSGSSAESEAMLWIQEMTSPYNSLKDFEEGGKLPVRSSLYDQMRLITKSGDTPPYWWLEALSAKVTDRDSVTPDPDWPKRWRDWSGAWRAAAGDPSRLDAFVQAVTAADSDE</sequence>
<dbReference type="InterPro" id="IPR006059">
    <property type="entry name" value="SBP"/>
</dbReference>
<dbReference type="Gene3D" id="3.40.190.10">
    <property type="entry name" value="Periplasmic binding protein-like II"/>
    <property type="match status" value="1"/>
</dbReference>
<dbReference type="RefSeq" id="WP_120107364.1">
    <property type="nucleotide sequence ID" value="NZ_QXQB01000001.1"/>
</dbReference>
<gene>
    <name evidence="1" type="ORF">D3P09_03895</name>
</gene>
<dbReference type="Proteomes" id="UP000267798">
    <property type="component" value="Unassembled WGS sequence"/>
</dbReference>
<dbReference type="PANTHER" id="PTHR43649:SF12">
    <property type="entry name" value="DIACETYLCHITOBIOSE BINDING PROTEIN DASA"/>
    <property type="match status" value="1"/>
</dbReference>
<evidence type="ECO:0000313" key="1">
    <source>
        <dbReference type="EMBL" id="RJX41149.1"/>
    </source>
</evidence>
<keyword evidence="2" id="KW-1185">Reference proteome</keyword>
<reference evidence="1 2" key="1">
    <citation type="submission" date="2018-09" db="EMBL/GenBank/DDBJ databases">
        <title>Paenibacillus aracenensis nov. sp. isolated from a cave in southern Spain.</title>
        <authorList>
            <person name="Jurado V."/>
            <person name="Gutierrez-Patricio S."/>
            <person name="Gonzalez-Pimentel J.L."/>
            <person name="Miller A.Z."/>
            <person name="Laiz L."/>
            <person name="Saiz-Jimenez C."/>
        </authorList>
    </citation>
    <scope>NUCLEOTIDE SEQUENCE [LARGE SCALE GENOMIC DNA]</scope>
    <source>
        <strain evidence="1 2">JCM 19203</strain>
    </source>
</reference>
<dbReference type="Pfam" id="PF01547">
    <property type="entry name" value="SBP_bac_1"/>
    <property type="match status" value="1"/>
</dbReference>
<evidence type="ECO:0000313" key="2">
    <source>
        <dbReference type="Proteomes" id="UP000267798"/>
    </source>
</evidence>